<feature type="transmembrane region" description="Helical" evidence="1">
    <location>
        <begin position="77"/>
        <end position="95"/>
    </location>
</feature>
<protein>
    <submittedName>
        <fullName evidence="2">Phage holin family protein</fullName>
    </submittedName>
</protein>
<dbReference type="RefSeq" id="WP_263953699.1">
    <property type="nucleotide sequence ID" value="NZ_JAOYFC010000002.1"/>
</dbReference>
<comment type="caution">
    <text evidence="2">The sequence shown here is derived from an EMBL/GenBank/DDBJ whole genome shotgun (WGS) entry which is preliminary data.</text>
</comment>
<evidence type="ECO:0000313" key="3">
    <source>
        <dbReference type="Proteomes" id="UP001208041"/>
    </source>
</evidence>
<feature type="transmembrane region" description="Helical" evidence="1">
    <location>
        <begin position="40"/>
        <end position="71"/>
    </location>
</feature>
<sequence length="132" mass="14154">MTPETSTFAIIADVLRRGYELIQKELRLTKAEISDSINRAAVAIGLLVAAAVMGIIALNLLAGTLVTALVVNGLSTVWATLLVAALFGVFCLILIMKAKRDLKYAANTPARTAERIRRDTAVLKEAANDTRS</sequence>
<dbReference type="AlphaFoldDB" id="A0AAE3LRQ1"/>
<dbReference type="InterPro" id="IPR036259">
    <property type="entry name" value="MFS_trans_sf"/>
</dbReference>
<accession>A0AAE3LRQ1</accession>
<dbReference type="SUPFAM" id="SSF103473">
    <property type="entry name" value="MFS general substrate transporter"/>
    <property type="match status" value="1"/>
</dbReference>
<organism evidence="2 3">
    <name type="scientific">Halocynthiibacter halioticoli</name>
    <dbReference type="NCBI Taxonomy" id="2986804"/>
    <lineage>
        <taxon>Bacteria</taxon>
        <taxon>Pseudomonadati</taxon>
        <taxon>Pseudomonadota</taxon>
        <taxon>Alphaproteobacteria</taxon>
        <taxon>Rhodobacterales</taxon>
        <taxon>Paracoccaceae</taxon>
        <taxon>Halocynthiibacter</taxon>
    </lineage>
</organism>
<name>A0AAE3LRQ1_9RHOB</name>
<proteinExistence type="predicted"/>
<keyword evidence="1" id="KW-0812">Transmembrane</keyword>
<dbReference type="Pfam" id="PF07332">
    <property type="entry name" value="Phage_holin_3_6"/>
    <property type="match status" value="1"/>
</dbReference>
<keyword evidence="1" id="KW-0472">Membrane</keyword>
<dbReference type="InterPro" id="IPR009937">
    <property type="entry name" value="Phage_holin_3_6"/>
</dbReference>
<gene>
    <name evidence="2" type="ORF">OH136_09800</name>
</gene>
<reference evidence="2" key="1">
    <citation type="submission" date="2022-10" db="EMBL/GenBank/DDBJ databases">
        <authorList>
            <person name="Yue Y."/>
        </authorList>
    </citation>
    <scope>NUCLEOTIDE SEQUENCE</scope>
    <source>
        <strain evidence="2">Z654</strain>
    </source>
</reference>
<keyword evidence="1" id="KW-1133">Transmembrane helix</keyword>
<keyword evidence="3" id="KW-1185">Reference proteome</keyword>
<evidence type="ECO:0000313" key="2">
    <source>
        <dbReference type="EMBL" id="MCV6824848.1"/>
    </source>
</evidence>
<dbReference type="EMBL" id="JAOYFC010000002">
    <property type="protein sequence ID" value="MCV6824848.1"/>
    <property type="molecule type" value="Genomic_DNA"/>
</dbReference>
<dbReference type="Proteomes" id="UP001208041">
    <property type="component" value="Unassembled WGS sequence"/>
</dbReference>
<evidence type="ECO:0000256" key="1">
    <source>
        <dbReference type="SAM" id="Phobius"/>
    </source>
</evidence>